<dbReference type="RefSeq" id="XP_813197.1">
    <property type="nucleotide sequence ID" value="XM_808104.1"/>
</dbReference>
<keyword evidence="3" id="KW-1185">Reference proteome</keyword>
<feature type="transmembrane region" description="Helical" evidence="1">
    <location>
        <begin position="6"/>
        <end position="27"/>
    </location>
</feature>
<dbReference type="GeneID" id="3544546"/>
<dbReference type="InParanoid" id="Q4DFQ5"/>
<protein>
    <submittedName>
        <fullName evidence="2">Uncharacterized protein</fullName>
    </submittedName>
</protein>
<dbReference type="AlphaFoldDB" id="Q4DFQ5"/>
<dbReference type="PaxDb" id="353153-Q4DFQ5"/>
<feature type="transmembrane region" description="Helical" evidence="1">
    <location>
        <begin position="39"/>
        <end position="60"/>
    </location>
</feature>
<name>Q4DFQ5_TRYCC</name>
<keyword evidence="1" id="KW-0812">Transmembrane</keyword>
<keyword evidence="1" id="KW-1133">Transmembrane helix</keyword>
<organism evidence="2 3">
    <name type="scientific">Trypanosoma cruzi (strain CL Brener)</name>
    <dbReference type="NCBI Taxonomy" id="353153"/>
    <lineage>
        <taxon>Eukaryota</taxon>
        <taxon>Discoba</taxon>
        <taxon>Euglenozoa</taxon>
        <taxon>Kinetoplastea</taxon>
        <taxon>Metakinetoplastina</taxon>
        <taxon>Trypanosomatida</taxon>
        <taxon>Trypanosomatidae</taxon>
        <taxon>Trypanosoma</taxon>
        <taxon>Schizotrypanum</taxon>
    </lineage>
</organism>
<dbReference type="Proteomes" id="UP000002296">
    <property type="component" value="Unassembled WGS sequence"/>
</dbReference>
<keyword evidence="1" id="KW-0472">Membrane</keyword>
<feature type="transmembrane region" description="Helical" evidence="1">
    <location>
        <begin position="124"/>
        <end position="148"/>
    </location>
</feature>
<proteinExistence type="predicted"/>
<evidence type="ECO:0000256" key="1">
    <source>
        <dbReference type="SAM" id="Phobius"/>
    </source>
</evidence>
<dbReference type="EMBL" id="AAHK01000532">
    <property type="protein sequence ID" value="EAN91346.1"/>
    <property type="molecule type" value="Genomic_DNA"/>
</dbReference>
<comment type="caution">
    <text evidence="2">The sequence shown here is derived from an EMBL/GenBank/DDBJ whole genome shotgun (WGS) entry which is preliminary data.</text>
</comment>
<gene>
    <name evidence="2" type="ORF">Tc00.1047053509911.20</name>
</gene>
<sequence>MCILLSYSPLYVYLSLSVRLCVFFGMASRRPWWLFAPSFGRCFVLIPFFPAPLLCCFMCGCFRSEVSWRGRVFLACKRLYCSLLAVVLLLELPRRRILLRCPQRLTSVCRIKLSGDFLRRIGMLPFYCCLSPLPFWCWECGLLFTYILPNRGS</sequence>
<accession>Q4DFQ5</accession>
<evidence type="ECO:0000313" key="3">
    <source>
        <dbReference type="Proteomes" id="UP000002296"/>
    </source>
</evidence>
<reference evidence="2 3" key="1">
    <citation type="journal article" date="2005" name="Science">
        <title>The genome sequence of Trypanosoma cruzi, etiologic agent of Chagas disease.</title>
        <authorList>
            <person name="El-Sayed N.M."/>
            <person name="Myler P.J."/>
            <person name="Bartholomeu D.C."/>
            <person name="Nilsson D."/>
            <person name="Aggarwal G."/>
            <person name="Tran A.N."/>
            <person name="Ghedin E."/>
            <person name="Worthey E.A."/>
            <person name="Delcher A.L."/>
            <person name="Blandin G."/>
            <person name="Westenberger S.J."/>
            <person name="Caler E."/>
            <person name="Cerqueira G.C."/>
            <person name="Branche C."/>
            <person name="Haas B."/>
            <person name="Anupama A."/>
            <person name="Arner E."/>
            <person name="Aslund L."/>
            <person name="Attipoe P."/>
            <person name="Bontempi E."/>
            <person name="Bringaud F."/>
            <person name="Burton P."/>
            <person name="Cadag E."/>
            <person name="Campbell D.A."/>
            <person name="Carrington M."/>
            <person name="Crabtree J."/>
            <person name="Darban H."/>
            <person name="da Silveira J.F."/>
            <person name="de Jong P."/>
            <person name="Edwards K."/>
            <person name="Englund P.T."/>
            <person name="Fazelina G."/>
            <person name="Feldblyum T."/>
            <person name="Ferella M."/>
            <person name="Frasch A.C."/>
            <person name="Gull K."/>
            <person name="Horn D."/>
            <person name="Hou L."/>
            <person name="Huang Y."/>
            <person name="Kindlund E."/>
            <person name="Klingbeil M."/>
            <person name="Kluge S."/>
            <person name="Koo H."/>
            <person name="Lacerda D."/>
            <person name="Levin M.J."/>
            <person name="Lorenzi H."/>
            <person name="Louie T."/>
            <person name="Machado C.R."/>
            <person name="McCulloch R."/>
            <person name="McKenna A."/>
            <person name="Mizuno Y."/>
            <person name="Mottram J.C."/>
            <person name="Nelson S."/>
            <person name="Ochaya S."/>
            <person name="Osoegawa K."/>
            <person name="Pai G."/>
            <person name="Parsons M."/>
            <person name="Pentony M."/>
            <person name="Pettersson U."/>
            <person name="Pop M."/>
            <person name="Ramirez J.L."/>
            <person name="Rinta J."/>
            <person name="Robertson L."/>
            <person name="Salzberg S.L."/>
            <person name="Sanchez D.O."/>
            <person name="Seyler A."/>
            <person name="Sharma R."/>
            <person name="Shetty J."/>
            <person name="Simpson A.J."/>
            <person name="Sisk E."/>
            <person name="Tammi M.T."/>
            <person name="Tarleton R."/>
            <person name="Teixeira S."/>
            <person name="Van Aken S."/>
            <person name="Vogt C."/>
            <person name="Ward P.N."/>
            <person name="Wickstead B."/>
            <person name="Wortman J."/>
            <person name="White O."/>
            <person name="Fraser C.M."/>
            <person name="Stuart K.D."/>
            <person name="Andersson B."/>
        </authorList>
    </citation>
    <scope>NUCLEOTIDE SEQUENCE [LARGE SCALE GENOMIC DNA]</scope>
    <source>
        <strain evidence="2 3">CL Brener</strain>
    </source>
</reference>
<dbReference type="KEGG" id="tcr:509911.20"/>
<evidence type="ECO:0000313" key="2">
    <source>
        <dbReference type="EMBL" id="EAN91346.1"/>
    </source>
</evidence>